<keyword evidence="3 6" id="KW-0808">Transferase</keyword>
<keyword evidence="5" id="KW-0460">Magnesium</keyword>
<feature type="compositionally biased region" description="Low complexity" evidence="7">
    <location>
        <begin position="16"/>
        <end position="54"/>
    </location>
</feature>
<evidence type="ECO:0000313" key="9">
    <source>
        <dbReference type="Proteomes" id="UP001153328"/>
    </source>
</evidence>
<reference evidence="8" key="1">
    <citation type="submission" date="2021-06" db="EMBL/GenBank/DDBJ databases">
        <authorList>
            <person name="Arsene-Ploetze F."/>
        </authorList>
    </citation>
    <scope>NUCLEOTIDE SEQUENCE</scope>
    <source>
        <strain evidence="8">SBRY1</strain>
    </source>
</reference>
<organism evidence="8 9">
    <name type="scientific">Actinacidiphila bryophytorum</name>
    <dbReference type="NCBI Taxonomy" id="1436133"/>
    <lineage>
        <taxon>Bacteria</taxon>
        <taxon>Bacillati</taxon>
        <taxon>Actinomycetota</taxon>
        <taxon>Actinomycetes</taxon>
        <taxon>Kitasatosporales</taxon>
        <taxon>Streptomycetaceae</taxon>
        <taxon>Actinacidiphila</taxon>
    </lineage>
</organism>
<dbReference type="GO" id="GO:0004161">
    <property type="term" value="F:dimethylallyltranstransferase activity"/>
    <property type="evidence" value="ECO:0007669"/>
    <property type="project" value="UniProtKB-EC"/>
</dbReference>
<dbReference type="PANTHER" id="PTHR12001">
    <property type="entry name" value="GERANYLGERANYL PYROPHOSPHATE SYNTHASE"/>
    <property type="match status" value="1"/>
</dbReference>
<comment type="cofactor">
    <cofactor evidence="1">
        <name>Mg(2+)</name>
        <dbReference type="ChEBI" id="CHEBI:18420"/>
    </cofactor>
</comment>
<dbReference type="Proteomes" id="UP001153328">
    <property type="component" value="Unassembled WGS sequence"/>
</dbReference>
<dbReference type="EMBL" id="CAJVAX010000017">
    <property type="protein sequence ID" value="CAG7643690.1"/>
    <property type="molecule type" value="Genomic_DNA"/>
</dbReference>
<dbReference type="SUPFAM" id="SSF48576">
    <property type="entry name" value="Terpenoid synthases"/>
    <property type="match status" value="1"/>
</dbReference>
<evidence type="ECO:0000256" key="7">
    <source>
        <dbReference type="SAM" id="MobiDB-lite"/>
    </source>
</evidence>
<dbReference type="RefSeq" id="WP_240165051.1">
    <property type="nucleotide sequence ID" value="NZ_CAJVAX010000017.1"/>
</dbReference>
<dbReference type="InterPro" id="IPR008949">
    <property type="entry name" value="Isoprenoid_synthase_dom_sf"/>
</dbReference>
<dbReference type="PROSITE" id="PS00723">
    <property type="entry name" value="POLYPRENYL_SYNTHASE_1"/>
    <property type="match status" value="1"/>
</dbReference>
<dbReference type="GO" id="GO:0008299">
    <property type="term" value="P:isoprenoid biosynthetic process"/>
    <property type="evidence" value="ECO:0007669"/>
    <property type="project" value="InterPro"/>
</dbReference>
<sequence length="448" mass="46113">MHRMQVTHHPISGRRPAGAEPGAGALPGSHGTAQAGTGAAQADAARTDAAGTGTADADVAGAVGEVLRRLLRPRVEEAASADPVFGRDVAEPVARFALHGGKRMRSQLLWWGMRACGGDAQAADAALHVAAGVELLQTCALLHDDVMDGAQVRRGRPAFHVAWHDARPGVRRAVPGPTFGDSAAILAGDLALAWADDTVATAPLRPDRAAAVRGLWQVLRTEMAAGQYVDLHSQATGCRSERTAVRTALLKSALYSVQRPLELGAALAGAGRAAADALSVAGRCAGLAFQLRDDLTDAFGDPARTGVPTDSDIRAGKPTYLVAVARRLAQRSGDRAALRVLDRRAGGAGLSPQAQAEVRQVLESIGARAAVEAQIAALTARALDHLGAPLAGLGPVARSRIGDLFTAATRAAGNAASRGPVADQAELDPVIAEVLSAAGHVTEKEDMR</sequence>
<dbReference type="PANTHER" id="PTHR12001:SF85">
    <property type="entry name" value="SHORT CHAIN ISOPRENYL DIPHOSPHATE SYNTHASE"/>
    <property type="match status" value="1"/>
</dbReference>
<protein>
    <submittedName>
        <fullName evidence="8">(2E,6E)-farnesyl diphosphate synthase</fullName>
        <ecNumber evidence="8">2.5.1.1</ecNumber>
        <ecNumber evidence="8">2.5.1.10</ecNumber>
    </submittedName>
</protein>
<keyword evidence="9" id="KW-1185">Reference proteome</keyword>
<dbReference type="EC" id="2.5.1.1" evidence="8"/>
<name>A0A9W4H1Y7_9ACTN</name>
<dbReference type="InterPro" id="IPR000092">
    <property type="entry name" value="Polyprenyl_synt"/>
</dbReference>
<dbReference type="EC" id="2.5.1.10" evidence="8"/>
<evidence type="ECO:0000256" key="3">
    <source>
        <dbReference type="ARBA" id="ARBA00022679"/>
    </source>
</evidence>
<feature type="region of interest" description="Disordered" evidence="7">
    <location>
        <begin position="1"/>
        <end position="54"/>
    </location>
</feature>
<evidence type="ECO:0000256" key="5">
    <source>
        <dbReference type="ARBA" id="ARBA00022842"/>
    </source>
</evidence>
<accession>A0A9W4H1Y7</accession>
<gene>
    <name evidence="8" type="primary">idsA</name>
    <name evidence="8" type="ORF">SBRY_30870</name>
</gene>
<dbReference type="InterPro" id="IPR033749">
    <property type="entry name" value="Polyprenyl_synt_CS"/>
</dbReference>
<dbReference type="GO" id="GO:0046872">
    <property type="term" value="F:metal ion binding"/>
    <property type="evidence" value="ECO:0007669"/>
    <property type="project" value="UniProtKB-KW"/>
</dbReference>
<evidence type="ECO:0000256" key="2">
    <source>
        <dbReference type="ARBA" id="ARBA00006706"/>
    </source>
</evidence>
<dbReference type="Gene3D" id="1.10.600.10">
    <property type="entry name" value="Farnesyl Diphosphate Synthase"/>
    <property type="match status" value="1"/>
</dbReference>
<keyword evidence="4" id="KW-0479">Metal-binding</keyword>
<evidence type="ECO:0000256" key="4">
    <source>
        <dbReference type="ARBA" id="ARBA00022723"/>
    </source>
</evidence>
<comment type="similarity">
    <text evidence="2 6">Belongs to the FPP/GGPP synthase family.</text>
</comment>
<comment type="caution">
    <text evidence="8">The sequence shown here is derived from an EMBL/GenBank/DDBJ whole genome shotgun (WGS) entry which is preliminary data.</text>
</comment>
<dbReference type="GO" id="GO:0004337">
    <property type="term" value="F:(2E,6E)-farnesyl diphosphate synthase activity"/>
    <property type="evidence" value="ECO:0007669"/>
    <property type="project" value="UniProtKB-EC"/>
</dbReference>
<evidence type="ECO:0000256" key="1">
    <source>
        <dbReference type="ARBA" id="ARBA00001946"/>
    </source>
</evidence>
<evidence type="ECO:0000313" key="8">
    <source>
        <dbReference type="EMBL" id="CAG7643690.1"/>
    </source>
</evidence>
<evidence type="ECO:0000256" key="6">
    <source>
        <dbReference type="RuleBase" id="RU004466"/>
    </source>
</evidence>
<dbReference type="AlphaFoldDB" id="A0A9W4H1Y7"/>
<dbReference type="Pfam" id="PF00348">
    <property type="entry name" value="polyprenyl_synt"/>
    <property type="match status" value="1"/>
</dbReference>
<proteinExistence type="inferred from homology"/>
<dbReference type="SFLD" id="SFLDS00005">
    <property type="entry name" value="Isoprenoid_Synthase_Type_I"/>
    <property type="match status" value="1"/>
</dbReference>